<evidence type="ECO:0000313" key="2">
    <source>
        <dbReference type="Proteomes" id="UP000046393"/>
    </source>
</evidence>
<protein>
    <recommendedName>
        <fullName evidence="4">Domain of unknown function DB domain-containing protein</fullName>
    </recommendedName>
</protein>
<reference evidence="3" key="1">
    <citation type="submission" date="2017-02" db="UniProtKB">
        <authorList>
            <consortium name="WormBaseParasite"/>
        </authorList>
    </citation>
    <scope>IDENTIFICATION</scope>
</reference>
<evidence type="ECO:0000256" key="1">
    <source>
        <dbReference type="SAM" id="SignalP"/>
    </source>
</evidence>
<dbReference type="AlphaFoldDB" id="A0A0N5AR53"/>
<dbReference type="WBParaSite" id="SMUV_0000718601-mRNA-1">
    <property type="protein sequence ID" value="SMUV_0000718601-mRNA-1"/>
    <property type="gene ID" value="SMUV_0000718601"/>
</dbReference>
<feature type="signal peptide" evidence="1">
    <location>
        <begin position="1"/>
        <end position="25"/>
    </location>
</feature>
<dbReference type="Proteomes" id="UP000046393">
    <property type="component" value="Unplaced"/>
</dbReference>
<evidence type="ECO:0000313" key="3">
    <source>
        <dbReference type="WBParaSite" id="SMUV_0000718601-mRNA-1"/>
    </source>
</evidence>
<organism evidence="2 3">
    <name type="scientific">Syphacia muris</name>
    <dbReference type="NCBI Taxonomy" id="451379"/>
    <lineage>
        <taxon>Eukaryota</taxon>
        <taxon>Metazoa</taxon>
        <taxon>Ecdysozoa</taxon>
        <taxon>Nematoda</taxon>
        <taxon>Chromadorea</taxon>
        <taxon>Rhabditida</taxon>
        <taxon>Spirurina</taxon>
        <taxon>Oxyuridomorpha</taxon>
        <taxon>Oxyuroidea</taxon>
        <taxon>Oxyuridae</taxon>
        <taxon>Syphacia</taxon>
    </lineage>
</organism>
<keyword evidence="1" id="KW-0732">Signal</keyword>
<feature type="chain" id="PRO_5005893339" description="Domain of unknown function DB domain-containing protein" evidence="1">
    <location>
        <begin position="26"/>
        <end position="122"/>
    </location>
</feature>
<sequence length="122" mass="13930">MNLCLKYNIAIIQLLLIFELQTVIAVKCYEGRQYDDNGVWIDTVQLESCSKFKQCCSALSSVNGRTFACSEYCPQPTLLSCGPDPSWNMTNLFYCYCKSYLNRRCHPSTFSSKKLQSPRALI</sequence>
<keyword evidence="2" id="KW-1185">Reference proteome</keyword>
<proteinExistence type="predicted"/>
<evidence type="ECO:0008006" key="4">
    <source>
        <dbReference type="Google" id="ProtNLM"/>
    </source>
</evidence>
<accession>A0A0N5AR53</accession>
<name>A0A0N5AR53_9BILA</name>